<organism evidence="1 2">
    <name type="scientific">Enterococcus faecalis</name>
    <name type="common">Streptococcus faecalis</name>
    <dbReference type="NCBI Taxonomy" id="1351"/>
    <lineage>
        <taxon>Bacteria</taxon>
        <taxon>Bacillati</taxon>
        <taxon>Bacillota</taxon>
        <taxon>Bacilli</taxon>
        <taxon>Lactobacillales</taxon>
        <taxon>Enterococcaceae</taxon>
        <taxon>Enterococcus</taxon>
    </lineage>
</organism>
<name>A0AC59HRV3_ENTFL</name>
<protein>
    <submittedName>
        <fullName evidence="1">Uncharacterized protein</fullName>
    </submittedName>
</protein>
<proteinExistence type="predicted"/>
<sequence length="89" mass="9947">MNKRTSIGIGLHVSNQIIDLQIPNQVSVARLKELLRESFELLPIRLPASFELVVLNKPIHLADNQLIADYPLGNGDQLVVKEIIKETHG</sequence>
<accession>A0AC59HRV3</accession>
<dbReference type="EMBL" id="AP026729">
    <property type="protein sequence ID" value="BDQ62394.1"/>
    <property type="molecule type" value="Genomic_DNA"/>
</dbReference>
<evidence type="ECO:0000313" key="2">
    <source>
        <dbReference type="Proteomes" id="UP001317613"/>
    </source>
</evidence>
<gene>
    <name evidence="1" type="ORF">EfsSVR2332_24720</name>
</gene>
<dbReference type="Proteomes" id="UP001317613">
    <property type="component" value="Chromosome"/>
</dbReference>
<reference evidence="1" key="1">
    <citation type="submission" date="2022-08" db="EMBL/GenBank/DDBJ databases">
        <title>Molecular epidemiological analysis of five strains of VanD-type vancomycin-resistant Enterococcus faecalis.</title>
        <authorList>
            <person name="Mimura K."/>
            <person name="Hashimoto Y."/>
            <person name="Tomita H."/>
        </authorList>
    </citation>
    <scope>NUCLEOTIDE SEQUENCE</scope>
    <source>
        <strain evidence="1">SVR2332</strain>
    </source>
</reference>
<evidence type="ECO:0000313" key="1">
    <source>
        <dbReference type="EMBL" id="BDQ62394.1"/>
    </source>
</evidence>